<accession>A0A844Y3A5</accession>
<protein>
    <submittedName>
        <fullName evidence="1">DUF1491 family protein</fullName>
    </submittedName>
</protein>
<evidence type="ECO:0000313" key="1">
    <source>
        <dbReference type="EMBL" id="MXO51907.1"/>
    </source>
</evidence>
<dbReference type="EMBL" id="WTYF01000004">
    <property type="protein sequence ID" value="MXO51907.1"/>
    <property type="molecule type" value="Genomic_DNA"/>
</dbReference>
<proteinExistence type="predicted"/>
<dbReference type="OrthoDB" id="9809136at2"/>
<name>A0A844Y3A5_9SPHN</name>
<organism evidence="1 2">
    <name type="scientific">Qipengyuania gaetbuli</name>
    <dbReference type="NCBI Taxonomy" id="266952"/>
    <lineage>
        <taxon>Bacteria</taxon>
        <taxon>Pseudomonadati</taxon>
        <taxon>Pseudomonadota</taxon>
        <taxon>Alphaproteobacteria</taxon>
        <taxon>Sphingomonadales</taxon>
        <taxon>Erythrobacteraceae</taxon>
        <taxon>Qipengyuania</taxon>
    </lineage>
</organism>
<reference evidence="1 2" key="1">
    <citation type="submission" date="2019-12" db="EMBL/GenBank/DDBJ databases">
        <title>Genomic-based taxomic classification of the family Erythrobacteraceae.</title>
        <authorList>
            <person name="Xu L."/>
        </authorList>
    </citation>
    <scope>NUCLEOTIDE SEQUENCE [LARGE SCALE GENOMIC DNA]</scope>
    <source>
        <strain evidence="1 2">DSM 16225</strain>
    </source>
</reference>
<keyword evidence="2" id="KW-1185">Reference proteome</keyword>
<comment type="caution">
    <text evidence="1">The sequence shown here is derived from an EMBL/GenBank/DDBJ whole genome shotgun (WGS) entry which is preliminary data.</text>
</comment>
<dbReference type="InterPro" id="IPR009964">
    <property type="entry name" value="DUF1491"/>
</dbReference>
<dbReference type="RefSeq" id="WP_160608602.1">
    <property type="nucleotide sequence ID" value="NZ_WTYF01000004.1"/>
</dbReference>
<dbReference type="Pfam" id="PF07372">
    <property type="entry name" value="DUF1491"/>
    <property type="match status" value="1"/>
</dbReference>
<dbReference type="Proteomes" id="UP000444185">
    <property type="component" value="Unassembled WGS sequence"/>
</dbReference>
<evidence type="ECO:0000313" key="2">
    <source>
        <dbReference type="Proteomes" id="UP000444185"/>
    </source>
</evidence>
<sequence>MEGARLPTHLEVTGLIRAAQQQGGFATVLRSGERDAGTLAILTTNSGNNTMLWERLPRLDGDRIFECTKQQDTENKGEFEDYLARRMARDPDLWILELDGPEMERLVAEWAR</sequence>
<dbReference type="Gene3D" id="3.40.1530.20">
    <property type="entry name" value="Protein of unknown function (DUF1491)"/>
    <property type="match status" value="1"/>
</dbReference>
<gene>
    <name evidence="1" type="ORF">GRI42_11400</name>
</gene>
<dbReference type="AlphaFoldDB" id="A0A844Y3A5"/>